<proteinExistence type="predicted"/>
<dbReference type="InterPro" id="IPR011989">
    <property type="entry name" value="ARM-like"/>
</dbReference>
<organism evidence="1 2">
    <name type="scientific">Blastococcus jejuensis</name>
    <dbReference type="NCBI Taxonomy" id="351224"/>
    <lineage>
        <taxon>Bacteria</taxon>
        <taxon>Bacillati</taxon>
        <taxon>Actinomycetota</taxon>
        <taxon>Actinomycetes</taxon>
        <taxon>Geodermatophilales</taxon>
        <taxon>Geodermatophilaceae</taxon>
        <taxon>Blastococcus</taxon>
    </lineage>
</organism>
<sequence>MRCAAAEGLGRAGNPAAIPALLTCRDDSDELVRATAAVALQMLGLPAALAPDEAGLRARACPLLARMWRGCTERTAAFVGSEYTALGELTSLLDRSAGDVDADLLRRLATLPEEIELEPVDVDGDEYEQRLSYAAVRDRAFEELMRRAPAWAEMRESPEEE</sequence>
<dbReference type="RefSeq" id="WP_344690264.1">
    <property type="nucleotide sequence ID" value="NZ_BAAAVV010000009.1"/>
</dbReference>
<evidence type="ECO:0000313" key="1">
    <source>
        <dbReference type="EMBL" id="GAA3177978.1"/>
    </source>
</evidence>
<dbReference type="EMBL" id="BAAAVV010000009">
    <property type="protein sequence ID" value="GAA3177978.1"/>
    <property type="molecule type" value="Genomic_DNA"/>
</dbReference>
<comment type="caution">
    <text evidence="1">The sequence shown here is derived from an EMBL/GenBank/DDBJ whole genome shotgun (WGS) entry which is preliminary data.</text>
</comment>
<dbReference type="SUPFAM" id="SSF48371">
    <property type="entry name" value="ARM repeat"/>
    <property type="match status" value="1"/>
</dbReference>
<evidence type="ECO:0008006" key="3">
    <source>
        <dbReference type="Google" id="ProtNLM"/>
    </source>
</evidence>
<protein>
    <recommendedName>
        <fullName evidence="3">HEAT repeat-containing protein</fullName>
    </recommendedName>
</protein>
<evidence type="ECO:0000313" key="2">
    <source>
        <dbReference type="Proteomes" id="UP001499924"/>
    </source>
</evidence>
<dbReference type="InterPro" id="IPR016024">
    <property type="entry name" value="ARM-type_fold"/>
</dbReference>
<dbReference type="Pfam" id="PF13646">
    <property type="entry name" value="HEAT_2"/>
    <property type="match status" value="1"/>
</dbReference>
<name>A0ABP6PGD2_9ACTN</name>
<keyword evidence="2" id="KW-1185">Reference proteome</keyword>
<dbReference type="Gene3D" id="1.25.10.10">
    <property type="entry name" value="Leucine-rich Repeat Variant"/>
    <property type="match status" value="1"/>
</dbReference>
<dbReference type="Proteomes" id="UP001499924">
    <property type="component" value="Unassembled WGS sequence"/>
</dbReference>
<gene>
    <name evidence="1" type="ORF">GCM10010531_34740</name>
</gene>
<accession>A0ABP6PGD2</accession>
<reference evidence="2" key="1">
    <citation type="journal article" date="2019" name="Int. J. Syst. Evol. Microbiol.">
        <title>The Global Catalogue of Microorganisms (GCM) 10K type strain sequencing project: providing services to taxonomists for standard genome sequencing and annotation.</title>
        <authorList>
            <consortium name="The Broad Institute Genomics Platform"/>
            <consortium name="The Broad Institute Genome Sequencing Center for Infectious Disease"/>
            <person name="Wu L."/>
            <person name="Ma J."/>
        </authorList>
    </citation>
    <scope>NUCLEOTIDE SEQUENCE [LARGE SCALE GENOMIC DNA]</scope>
    <source>
        <strain evidence="2">JCM 15614</strain>
    </source>
</reference>